<reference evidence="3" key="2">
    <citation type="submission" date="2023-01" db="EMBL/GenBank/DDBJ databases">
        <authorList>
            <person name="Sun Q."/>
            <person name="Evtushenko L."/>
        </authorList>
    </citation>
    <scope>NUCLEOTIDE SEQUENCE</scope>
    <source>
        <strain evidence="3">VKM B-2555</strain>
    </source>
</reference>
<dbReference type="EMBL" id="BSFK01000016">
    <property type="protein sequence ID" value="GLK77640.1"/>
    <property type="molecule type" value="Genomic_DNA"/>
</dbReference>
<proteinExistence type="predicted"/>
<feature type="chain" id="PRO_5040757604" evidence="2">
    <location>
        <begin position="22"/>
        <end position="84"/>
    </location>
</feature>
<dbReference type="AlphaFoldDB" id="A0A9W6JHC5"/>
<protein>
    <submittedName>
        <fullName evidence="3">Uncharacterized protein</fullName>
    </submittedName>
</protein>
<evidence type="ECO:0000313" key="4">
    <source>
        <dbReference type="Proteomes" id="UP001143364"/>
    </source>
</evidence>
<sequence length="84" mass="8860">MFRTLGFGLILASAVATIASAHPLTNSIQSRLGAPDADGSWVMRTIPPNKFPTKSWEHVNAPSGANTRSGQSIGANGASHWMKN</sequence>
<dbReference type="Proteomes" id="UP001143364">
    <property type="component" value="Unassembled WGS sequence"/>
</dbReference>
<keyword evidence="2" id="KW-0732">Signal</keyword>
<organism evidence="3 4">
    <name type="scientific">Methylopila jiangsuensis</name>
    <dbReference type="NCBI Taxonomy" id="586230"/>
    <lineage>
        <taxon>Bacteria</taxon>
        <taxon>Pseudomonadati</taxon>
        <taxon>Pseudomonadota</taxon>
        <taxon>Alphaproteobacteria</taxon>
        <taxon>Hyphomicrobiales</taxon>
        <taxon>Methylopilaceae</taxon>
        <taxon>Methylopila</taxon>
    </lineage>
</organism>
<feature type="compositionally biased region" description="Polar residues" evidence="1">
    <location>
        <begin position="63"/>
        <end position="74"/>
    </location>
</feature>
<gene>
    <name evidence="3" type="ORF">GCM10008171_28940</name>
</gene>
<reference evidence="3" key="1">
    <citation type="journal article" date="2014" name="Int. J. Syst. Evol. Microbiol.">
        <title>Complete genome sequence of Corynebacterium casei LMG S-19264T (=DSM 44701T), isolated from a smear-ripened cheese.</title>
        <authorList>
            <consortium name="US DOE Joint Genome Institute (JGI-PGF)"/>
            <person name="Walter F."/>
            <person name="Albersmeier A."/>
            <person name="Kalinowski J."/>
            <person name="Ruckert C."/>
        </authorList>
    </citation>
    <scope>NUCLEOTIDE SEQUENCE</scope>
    <source>
        <strain evidence="3">VKM B-2555</strain>
    </source>
</reference>
<evidence type="ECO:0000313" key="3">
    <source>
        <dbReference type="EMBL" id="GLK77640.1"/>
    </source>
</evidence>
<evidence type="ECO:0000256" key="1">
    <source>
        <dbReference type="SAM" id="MobiDB-lite"/>
    </source>
</evidence>
<accession>A0A9W6JHC5</accession>
<comment type="caution">
    <text evidence="3">The sequence shown here is derived from an EMBL/GenBank/DDBJ whole genome shotgun (WGS) entry which is preliminary data.</text>
</comment>
<keyword evidence="4" id="KW-1185">Reference proteome</keyword>
<feature type="region of interest" description="Disordered" evidence="1">
    <location>
        <begin position="52"/>
        <end position="84"/>
    </location>
</feature>
<name>A0A9W6JHC5_9HYPH</name>
<evidence type="ECO:0000256" key="2">
    <source>
        <dbReference type="SAM" id="SignalP"/>
    </source>
</evidence>
<feature type="signal peptide" evidence="2">
    <location>
        <begin position="1"/>
        <end position="21"/>
    </location>
</feature>